<keyword evidence="2" id="KW-1185">Reference proteome</keyword>
<dbReference type="EMBL" id="CM023486">
    <property type="protein sequence ID" value="KAH6928457.1"/>
    <property type="molecule type" value="Genomic_DNA"/>
</dbReference>
<accession>A0ACB7RZU4</accession>
<proteinExistence type="predicted"/>
<comment type="caution">
    <text evidence="1">The sequence shown here is derived from an EMBL/GenBank/DDBJ whole genome shotgun (WGS) entry which is preliminary data.</text>
</comment>
<protein>
    <submittedName>
        <fullName evidence="1">Uncharacterized protein</fullName>
    </submittedName>
</protein>
<dbReference type="Proteomes" id="UP000821845">
    <property type="component" value="Chromosome 6"/>
</dbReference>
<evidence type="ECO:0000313" key="1">
    <source>
        <dbReference type="EMBL" id="KAH6928457.1"/>
    </source>
</evidence>
<evidence type="ECO:0000313" key="2">
    <source>
        <dbReference type="Proteomes" id="UP000821845"/>
    </source>
</evidence>
<organism evidence="1 2">
    <name type="scientific">Hyalomma asiaticum</name>
    <name type="common">Tick</name>
    <dbReference type="NCBI Taxonomy" id="266040"/>
    <lineage>
        <taxon>Eukaryota</taxon>
        <taxon>Metazoa</taxon>
        <taxon>Ecdysozoa</taxon>
        <taxon>Arthropoda</taxon>
        <taxon>Chelicerata</taxon>
        <taxon>Arachnida</taxon>
        <taxon>Acari</taxon>
        <taxon>Parasitiformes</taxon>
        <taxon>Ixodida</taxon>
        <taxon>Ixodoidea</taxon>
        <taxon>Ixodidae</taxon>
        <taxon>Hyalomminae</taxon>
        <taxon>Hyalomma</taxon>
    </lineage>
</organism>
<sequence>MYSCQSNCVMPLKVVLKNFLNHFETLEARKKLGDDLFEAEFQSLKELTERLKHDPEYACTEGQKEVNRKKNRYKDILPYDLSRVILSEYPGVPGSDYINANLIKGASGSRAYIASQGPLPTTVMDFWRMIWECEVQVIIMACNEKESGKYKCERYWPNEGEKKQYGNITVELVKWKQVCPDFLLRTLRARCGTEERTLCQFHYWSWPDHGVPTSVGPIVDLVRLVRDCQASEALPVLVHCSAGCGRTGTICAIDYVWGLMRVGKLSDSFSLYQIIREMRMQRIAMVQTKNDSMAVPAGKLHRGEPKLCSCIMEAEDIDSHTYENLDEDGEPLLGSGENIQSNEKIYENLEDLGLENRSEEKENAENGKFFHSVNGDHRKMVWLDDSKIVDEKCDKEKEVTASSEEPKAAPSQEPASETAGTDDASQRQARATRSMSWSPEPNSVATSSSALSSSDARGGSRSSVITDDEDSQSCKDDPVQAKKSLSKKKTGEEQCKAATLSRVRSLSATNICLEESAGKTEVADSGGKIVGKATVIRRPSIARLKALFEKSDSDDVSGGEAANRRRPVFRSYSQRVAPRQPSVAQVPDGVETPSTSKFKPLLLKRKSLGPSARKAKEFRDQEKSQKQIGTNSGAASRKENVTSRAEQSVPVTTTTTKVMSMPVQMVSSSSEAAAKPQGLAASWYGDGGDVWEKNVLYKSLSSSNLAGLNAHSGSNAPASKPLSETSRNSLSSSVSSKLGQKCDPPPQLPTKKRTVQTLYAPIPFYAAGTARKSHTLPAFANNADSVQSQKCEPRGSSIYDFLPRKDDAPPRLPPKTKLTKSQSHVVPISALNNTYVNVSDMILARNELMSRLSDGRYMNVSVEAKENMNRIENVIRQHPRGAIIDLTSRKSFNDRIASGSVSKYEQVWDGKTFVKKDLNSNEVKMGKGSVTGRPVKIEGDSHVSARRDGCESNTPVDDAVSANKEKSATLPSAFRTHTNQKDLPRQNARQDPLAVSSSDMDTSDIYTTHDERSGTEYDTLFAESSDATETDAPCEKDARWKGFVPLQPKHMHSGPVHMAKSMPGPLTEQQHARADTEVKLPLPLYETIYPVQPGFIGNSGRGHYFTSNPPPKPPRTYGVGSKYETGRTGSATTGPSKKPTESIYQVPPQPRTTPHMISRPLHRLPPSCDPMAHTATSVPTFDTQGAARQQGTRIVKHHSEYRPQIRVPRPEPVEVPKPAISTERFGASLSHQQQEQQRLAEIQAQYAVVVKPKKSGLQKSKAVVSESALLGPLGPSAPPRCRRQPPPDSADSSDGAGCKLEKQGDDVAQVHVKPSKKGASSGSKSQSKEGSSSGSEGSGFISGTLSKAFGRLNPFYKANPGTSEEAKKKTTVQPAAAPSMKKPDVPKKPSNIAMLRMSKKRPAPQPKVSKAPDFSDRPLSQGPNDSSGSEHWTQGLSCVSDIECGAHLDAGDDRSALEVA</sequence>
<gene>
    <name evidence="1" type="ORF">HPB50_016604</name>
</gene>
<name>A0ACB7RZU4_HYAAI</name>
<reference evidence="1" key="1">
    <citation type="submission" date="2020-05" db="EMBL/GenBank/DDBJ databases">
        <title>Large-scale comparative analyses of tick genomes elucidate their genetic diversity and vector capacities.</title>
        <authorList>
            <person name="Jia N."/>
            <person name="Wang J."/>
            <person name="Shi W."/>
            <person name="Du L."/>
            <person name="Sun Y."/>
            <person name="Zhan W."/>
            <person name="Jiang J."/>
            <person name="Wang Q."/>
            <person name="Zhang B."/>
            <person name="Ji P."/>
            <person name="Sakyi L.B."/>
            <person name="Cui X."/>
            <person name="Yuan T."/>
            <person name="Jiang B."/>
            <person name="Yang W."/>
            <person name="Lam T.T.-Y."/>
            <person name="Chang Q."/>
            <person name="Ding S."/>
            <person name="Wang X."/>
            <person name="Zhu J."/>
            <person name="Ruan X."/>
            <person name="Zhao L."/>
            <person name="Wei J."/>
            <person name="Que T."/>
            <person name="Du C."/>
            <person name="Cheng J."/>
            <person name="Dai P."/>
            <person name="Han X."/>
            <person name="Huang E."/>
            <person name="Gao Y."/>
            <person name="Liu J."/>
            <person name="Shao H."/>
            <person name="Ye R."/>
            <person name="Li L."/>
            <person name="Wei W."/>
            <person name="Wang X."/>
            <person name="Wang C."/>
            <person name="Yang T."/>
            <person name="Huo Q."/>
            <person name="Li W."/>
            <person name="Guo W."/>
            <person name="Chen H."/>
            <person name="Zhou L."/>
            <person name="Ni X."/>
            <person name="Tian J."/>
            <person name="Zhou Y."/>
            <person name="Sheng Y."/>
            <person name="Liu T."/>
            <person name="Pan Y."/>
            <person name="Xia L."/>
            <person name="Li J."/>
            <person name="Zhao F."/>
            <person name="Cao W."/>
        </authorList>
    </citation>
    <scope>NUCLEOTIDE SEQUENCE</scope>
    <source>
        <strain evidence="1">Hyas-2018</strain>
    </source>
</reference>